<keyword evidence="1" id="KW-0812">Transmembrane</keyword>
<reference evidence="3" key="1">
    <citation type="submission" date="2014-11" db="EMBL/GenBank/DDBJ databases">
        <authorList>
            <person name="Geib S."/>
        </authorList>
    </citation>
    <scope>NUCLEOTIDE SEQUENCE</scope>
</reference>
<gene>
    <name evidence="3" type="primary">egfl6</name>
    <name evidence="3" type="ORF">g.15483</name>
</gene>
<organism evidence="3">
    <name type="scientific">Zeugodacus cucurbitae</name>
    <name type="common">Melon fruit fly</name>
    <name type="synonym">Bactrocera cucurbitae</name>
    <dbReference type="NCBI Taxonomy" id="28588"/>
    <lineage>
        <taxon>Eukaryota</taxon>
        <taxon>Metazoa</taxon>
        <taxon>Ecdysozoa</taxon>
        <taxon>Arthropoda</taxon>
        <taxon>Hexapoda</taxon>
        <taxon>Insecta</taxon>
        <taxon>Pterygota</taxon>
        <taxon>Neoptera</taxon>
        <taxon>Endopterygota</taxon>
        <taxon>Diptera</taxon>
        <taxon>Brachycera</taxon>
        <taxon>Muscomorpha</taxon>
        <taxon>Tephritoidea</taxon>
        <taxon>Tephritidae</taxon>
        <taxon>Zeugodacus</taxon>
        <taxon>Zeugodacus</taxon>
    </lineage>
</organism>
<feature type="domain" description="EGF-like" evidence="2">
    <location>
        <begin position="148"/>
        <end position="188"/>
    </location>
</feature>
<protein>
    <submittedName>
        <fullName evidence="3">Epidermal growth factor-like protein 6</fullName>
    </submittedName>
</protein>
<name>A0A0A1WQB4_ZEUCU</name>
<dbReference type="Gene3D" id="2.10.25.10">
    <property type="entry name" value="Laminin"/>
    <property type="match status" value="2"/>
</dbReference>
<feature type="non-terminal residue" evidence="3">
    <location>
        <position position="1"/>
    </location>
</feature>
<feature type="domain" description="EGF-like" evidence="2">
    <location>
        <begin position="113"/>
        <end position="146"/>
    </location>
</feature>
<keyword evidence="1" id="KW-0472">Membrane</keyword>
<accession>A0A0A1WQB4</accession>
<dbReference type="SMART" id="SM00181">
    <property type="entry name" value="EGF"/>
    <property type="match status" value="3"/>
</dbReference>
<keyword evidence="1" id="KW-1133">Transmembrane helix</keyword>
<proteinExistence type="predicted"/>
<dbReference type="InterPro" id="IPR053255">
    <property type="entry name" value="EGF-like_domain"/>
</dbReference>
<evidence type="ECO:0000256" key="1">
    <source>
        <dbReference type="SAM" id="Phobius"/>
    </source>
</evidence>
<reference evidence="3" key="2">
    <citation type="journal article" date="2015" name="Gigascience">
        <title>Reconstructing a comprehensive transcriptome assembly of a white-pupal translocated strain of the pest fruit fly Bactrocera cucurbitae.</title>
        <authorList>
            <person name="Sim S.B."/>
            <person name="Calla B."/>
            <person name="Hall B."/>
            <person name="DeRego T."/>
            <person name="Geib S.M."/>
        </authorList>
    </citation>
    <scope>NUCLEOTIDE SEQUENCE</scope>
</reference>
<evidence type="ECO:0000259" key="2">
    <source>
        <dbReference type="SMART" id="SM00181"/>
    </source>
</evidence>
<sequence length="267" mass="29564">VIKWQVERSHQQAVIKISIMLEVKLISLLFGFACITQATATFCTKQGENGVTERICCAGYVGDGTNCVYHCTNGCVNGECTGPEECECNEGFAKRDGMWSRCEAIPPDPQQQLCHDRCFNGTCSAGLCTCSQGWLLQQTESGEICVPQCENSLNNSSGGCVNGYCSAPGNCVCFEGFVRLASNERECIPAMDGTTWGKLLALGRQYHWHIAIAAIILIIVLLVFCYPMYCKCRRYVDHRIEARKGKAELNRETDAKTLTSCYVHRYT</sequence>
<evidence type="ECO:0000313" key="3">
    <source>
        <dbReference type="EMBL" id="JAD01244.1"/>
    </source>
</evidence>
<dbReference type="PANTHER" id="PTHR24047">
    <property type="entry name" value="FI01909P-RELATED"/>
    <property type="match status" value="1"/>
</dbReference>
<dbReference type="EMBL" id="GBXI01013048">
    <property type="protein sequence ID" value="JAD01244.1"/>
    <property type="molecule type" value="Transcribed_RNA"/>
</dbReference>
<dbReference type="PANTHER" id="PTHR24047:SF32">
    <property type="entry name" value="FI01909P-RELATED"/>
    <property type="match status" value="1"/>
</dbReference>
<dbReference type="AlphaFoldDB" id="A0A0A1WQB4"/>
<feature type="domain" description="EGF-like" evidence="2">
    <location>
        <begin position="70"/>
        <end position="103"/>
    </location>
</feature>
<dbReference type="InterPro" id="IPR000742">
    <property type="entry name" value="EGF"/>
</dbReference>
<feature type="transmembrane region" description="Helical" evidence="1">
    <location>
        <begin position="208"/>
        <end position="229"/>
    </location>
</feature>